<evidence type="ECO:0000256" key="7">
    <source>
        <dbReference type="SAM" id="Coils"/>
    </source>
</evidence>
<evidence type="ECO:0000256" key="9">
    <source>
        <dbReference type="SAM" id="Phobius"/>
    </source>
</evidence>
<feature type="active site" description="Proton acceptor" evidence="6">
    <location>
        <position position="420"/>
    </location>
</feature>
<dbReference type="InterPro" id="IPR029494">
    <property type="entry name" value="DarT"/>
</dbReference>
<evidence type="ECO:0000256" key="8">
    <source>
        <dbReference type="SAM" id="MobiDB-lite"/>
    </source>
</evidence>
<reference evidence="11 12" key="1">
    <citation type="submission" date="2020-07" db="EMBL/GenBank/DDBJ databases">
        <title>Halophilic bacteria isolated from french cheeses.</title>
        <authorList>
            <person name="Kothe C.I."/>
            <person name="Farah-Kraiem B."/>
            <person name="Renault P."/>
            <person name="Dridi B."/>
        </authorList>
    </citation>
    <scope>NUCLEOTIDE SEQUENCE [LARGE SCALE GENOMIC DNA]</scope>
    <source>
        <strain evidence="11 12">FME14</strain>
    </source>
</reference>
<accession>A0ABR9FME5</accession>
<evidence type="ECO:0000256" key="4">
    <source>
        <dbReference type="ARBA" id="ARBA00022695"/>
    </source>
</evidence>
<evidence type="ECO:0000256" key="6">
    <source>
        <dbReference type="PROSITE-ProRule" id="PRU01362"/>
    </source>
</evidence>
<dbReference type="EMBL" id="RRZA01000030">
    <property type="protein sequence ID" value="MBE0457992.1"/>
    <property type="molecule type" value="Genomic_DNA"/>
</dbReference>
<feature type="compositionally biased region" description="Polar residues" evidence="8">
    <location>
        <begin position="79"/>
        <end position="94"/>
    </location>
</feature>
<evidence type="ECO:0000256" key="1">
    <source>
        <dbReference type="ARBA" id="ARBA00022649"/>
    </source>
</evidence>
<feature type="coiled-coil region" evidence="7">
    <location>
        <begin position="108"/>
        <end position="146"/>
    </location>
</feature>
<feature type="transmembrane region" description="Helical" evidence="9">
    <location>
        <begin position="15"/>
        <end position="34"/>
    </location>
</feature>
<keyword evidence="2 6" id="KW-0328">Glycosyltransferase</keyword>
<evidence type="ECO:0000256" key="3">
    <source>
        <dbReference type="ARBA" id="ARBA00022679"/>
    </source>
</evidence>
<comment type="caution">
    <text evidence="6">Lacks conserved residue(s) required for the propagation of feature annotation.</text>
</comment>
<keyword evidence="5 6" id="KW-0238">DNA-binding</keyword>
<feature type="binding site" evidence="6">
    <location>
        <position position="393"/>
    </location>
    <ligand>
        <name>NAD(+)</name>
        <dbReference type="ChEBI" id="CHEBI:57540"/>
    </ligand>
</feature>
<organism evidence="11 12">
    <name type="scientific">Pseudoalteromonas prydzensis</name>
    <dbReference type="NCBI Taxonomy" id="182141"/>
    <lineage>
        <taxon>Bacteria</taxon>
        <taxon>Pseudomonadati</taxon>
        <taxon>Pseudomonadota</taxon>
        <taxon>Gammaproteobacteria</taxon>
        <taxon>Alteromonadales</taxon>
        <taxon>Pseudoalteromonadaceae</taxon>
        <taxon>Pseudoalteromonas</taxon>
    </lineage>
</organism>
<dbReference type="PROSITE" id="PS52018">
    <property type="entry name" value="DART"/>
    <property type="match status" value="1"/>
</dbReference>
<keyword evidence="7" id="KW-0175">Coiled coil</keyword>
<proteinExistence type="inferred from homology"/>
<evidence type="ECO:0000313" key="11">
    <source>
        <dbReference type="EMBL" id="MBE0457992.1"/>
    </source>
</evidence>
<comment type="catalytic activity">
    <reaction evidence="6">
        <text>a thymidine in DNA + NAD(+) = an N-(ADP-alpha-D-ribosyl)-thymidine in DNA + nicotinamide + H(+)</text>
        <dbReference type="Rhea" id="RHEA:71651"/>
        <dbReference type="Rhea" id="RHEA-COMP:13556"/>
        <dbReference type="Rhea" id="RHEA-COMP:18051"/>
        <dbReference type="ChEBI" id="CHEBI:15378"/>
        <dbReference type="ChEBI" id="CHEBI:17154"/>
        <dbReference type="ChEBI" id="CHEBI:57540"/>
        <dbReference type="ChEBI" id="CHEBI:137386"/>
        <dbReference type="ChEBI" id="CHEBI:191199"/>
    </reaction>
</comment>
<feature type="region of interest" description="Disordered" evidence="8">
    <location>
        <begin position="151"/>
        <end position="170"/>
    </location>
</feature>
<keyword evidence="12" id="KW-1185">Reference proteome</keyword>
<dbReference type="RefSeq" id="WP_192541796.1">
    <property type="nucleotide sequence ID" value="NZ_JBQQIQ010000001.1"/>
</dbReference>
<feature type="transmembrane region" description="Helical" evidence="9">
    <location>
        <begin position="41"/>
        <end position="61"/>
    </location>
</feature>
<keyword evidence="1 6" id="KW-1277">Toxin-antitoxin system</keyword>
<keyword evidence="3 6" id="KW-0808">Transferase</keyword>
<keyword evidence="4 6" id="KW-0548">Nucleotidyltransferase</keyword>
<evidence type="ECO:0000256" key="5">
    <source>
        <dbReference type="ARBA" id="ARBA00023125"/>
    </source>
</evidence>
<evidence type="ECO:0000313" key="12">
    <source>
        <dbReference type="Proteomes" id="UP000707245"/>
    </source>
</evidence>
<feature type="active site" evidence="6">
    <location>
        <position position="523"/>
    </location>
</feature>
<sequence>MSWLSHLWAKTKKIASLYTGTFIFVMFFNQLLFFGLCLNPICLIAAMPHVLLITVFLGTLINKLSKNPSVDKEAHKNNTRSSKSIYSHTEDGTNSTKIPTLDRLVNFAESFDEKAAKFEKDAEAYKRRTKGEINRLELEALRARAKASIVNVPESKKEPKQIRPQSKKDELFNKIASDENSQDDHVERGGGPNTHSVSTVRKEVGELTYNFNDELHKLNISKNDELSKLGNVGGKNRLTINPQGDSSELLQQKKHQRVQLAKSKHYINTKYKLRQTILKHKKNVEAKNEKEQVATDLLSTTMLCTANGIKSTSDFFKYLIEYELLFFKDKKYHLTDKGKLFGGRYRTNGQGERWVVWSSDDLHTVLCNFKRPLFDRLNINYLMHITHTANLPGILSKGLLPHNNKAQKVDISNSLVNARRAKKEPIHKHSIHDYVPFYFNVRNAMLFQVQKEFGAEVIILSFYKEAIASPKTIFSNGNASTIASTFTPYIHELASFNWSAIFSSSWKINGVVDLDLKSKMMSECLIYEKVAIDKLHCIYCQDIEVQQRIIKVCEDKKIHINVAVDPMLFF</sequence>
<keyword evidence="9" id="KW-0812">Transmembrane</keyword>
<name>A0ABR9FME5_9GAMM</name>
<keyword evidence="9" id="KW-1133">Transmembrane helix</keyword>
<evidence type="ECO:0000259" key="10">
    <source>
        <dbReference type="PROSITE" id="PS52018"/>
    </source>
</evidence>
<dbReference type="Pfam" id="PF14487">
    <property type="entry name" value="DarT"/>
    <property type="match status" value="1"/>
</dbReference>
<feature type="region of interest" description="Disordered" evidence="8">
    <location>
        <begin position="178"/>
        <end position="200"/>
    </location>
</feature>
<feature type="binding site" evidence="6">
    <location>
        <begin position="384"/>
        <end position="386"/>
    </location>
    <ligand>
        <name>NAD(+)</name>
        <dbReference type="ChEBI" id="CHEBI:57540"/>
    </ligand>
</feature>
<comment type="caution">
    <text evidence="11">The sequence shown here is derived from an EMBL/GenBank/DDBJ whole genome shotgun (WGS) entry which is preliminary data.</text>
</comment>
<feature type="binding site" evidence="6">
    <location>
        <position position="420"/>
    </location>
    <ligand>
        <name>NAD(+)</name>
        <dbReference type="ChEBI" id="CHEBI:57540"/>
    </ligand>
</feature>
<gene>
    <name evidence="11" type="ORF">EI167_11125</name>
</gene>
<keyword evidence="9" id="KW-0472">Membrane</keyword>
<feature type="region of interest" description="Disordered" evidence="8">
    <location>
        <begin position="69"/>
        <end position="94"/>
    </location>
</feature>
<dbReference type="Proteomes" id="UP000707245">
    <property type="component" value="Unassembled WGS sequence"/>
</dbReference>
<protein>
    <submittedName>
        <fullName evidence="11">DUF4433 domain-containing protein</fullName>
    </submittedName>
</protein>
<feature type="domain" description="DarT" evidence="10">
    <location>
        <begin position="380"/>
        <end position="570"/>
    </location>
</feature>
<feature type="compositionally biased region" description="Basic and acidic residues" evidence="8">
    <location>
        <begin position="154"/>
        <end position="170"/>
    </location>
</feature>
<comment type="similarity">
    <text evidence="6">Belongs to the DarT ADP-ribosyltransferase family.</text>
</comment>
<evidence type="ECO:0000256" key="2">
    <source>
        <dbReference type="ARBA" id="ARBA00022676"/>
    </source>
</evidence>